<feature type="compositionally biased region" description="Low complexity" evidence="1">
    <location>
        <begin position="773"/>
        <end position="783"/>
    </location>
</feature>
<feature type="compositionally biased region" description="Low complexity" evidence="1">
    <location>
        <begin position="662"/>
        <end position="679"/>
    </location>
</feature>
<dbReference type="Proteomes" id="UP001597018">
    <property type="component" value="Unassembled WGS sequence"/>
</dbReference>
<feature type="compositionally biased region" description="Gly residues" evidence="1">
    <location>
        <begin position="543"/>
        <end position="553"/>
    </location>
</feature>
<feature type="compositionally biased region" description="Gly residues" evidence="1">
    <location>
        <begin position="397"/>
        <end position="413"/>
    </location>
</feature>
<evidence type="ECO:0000256" key="1">
    <source>
        <dbReference type="SAM" id="MobiDB-lite"/>
    </source>
</evidence>
<dbReference type="RefSeq" id="WP_263249762.1">
    <property type="nucleotide sequence ID" value="NZ_BAABLT010000022.1"/>
</dbReference>
<feature type="region of interest" description="Disordered" evidence="1">
    <location>
        <begin position="434"/>
        <end position="553"/>
    </location>
</feature>
<feature type="compositionally biased region" description="Gly residues" evidence="1">
    <location>
        <begin position="803"/>
        <end position="826"/>
    </location>
</feature>
<feature type="region of interest" description="Disordered" evidence="1">
    <location>
        <begin position="611"/>
        <end position="679"/>
    </location>
</feature>
<name>A0ABW3FMV5_9PSEU</name>
<feature type="compositionally biased region" description="Gly residues" evidence="1">
    <location>
        <begin position="434"/>
        <end position="447"/>
    </location>
</feature>
<dbReference type="EMBL" id="JBHTIW010000001">
    <property type="protein sequence ID" value="MFD0918570.1"/>
    <property type="molecule type" value="Genomic_DNA"/>
</dbReference>
<feature type="compositionally biased region" description="Pro residues" evidence="1">
    <location>
        <begin position="526"/>
        <end position="535"/>
    </location>
</feature>
<feature type="region of interest" description="Disordered" evidence="1">
    <location>
        <begin position="704"/>
        <end position="851"/>
    </location>
</feature>
<dbReference type="PANTHER" id="PTHR12460">
    <property type="entry name" value="CYCLIN-DEPENDENT KINASE INHIBITOR-RELATED PROTEIN"/>
    <property type="match status" value="1"/>
</dbReference>
<feature type="region of interest" description="Disordered" evidence="1">
    <location>
        <begin position="378"/>
        <end position="413"/>
    </location>
</feature>
<feature type="compositionally biased region" description="Polar residues" evidence="1">
    <location>
        <begin position="784"/>
        <end position="802"/>
    </location>
</feature>
<evidence type="ECO:0000313" key="2">
    <source>
        <dbReference type="EMBL" id="MFD0918570.1"/>
    </source>
</evidence>
<feature type="compositionally biased region" description="Gly residues" evidence="1">
    <location>
        <begin position="723"/>
        <end position="742"/>
    </location>
</feature>
<feature type="compositionally biased region" description="Polar residues" evidence="1">
    <location>
        <begin position="832"/>
        <end position="842"/>
    </location>
</feature>
<feature type="compositionally biased region" description="Low complexity" evidence="1">
    <location>
        <begin position="743"/>
        <end position="763"/>
    </location>
</feature>
<comment type="caution">
    <text evidence="2">The sequence shown here is derived from an EMBL/GenBank/DDBJ whole genome shotgun (WGS) entry which is preliminary data.</text>
</comment>
<gene>
    <name evidence="2" type="ORF">ACFQ16_02335</name>
</gene>
<reference evidence="3" key="1">
    <citation type="journal article" date="2019" name="Int. J. Syst. Evol. Microbiol.">
        <title>The Global Catalogue of Microorganisms (GCM) 10K type strain sequencing project: providing services to taxonomists for standard genome sequencing and annotation.</title>
        <authorList>
            <consortium name="The Broad Institute Genomics Platform"/>
            <consortium name="The Broad Institute Genome Sequencing Center for Infectious Disease"/>
            <person name="Wu L."/>
            <person name="Ma J."/>
        </authorList>
    </citation>
    <scope>NUCLEOTIDE SEQUENCE [LARGE SCALE GENOMIC DNA]</scope>
    <source>
        <strain evidence="3">CCUG 56401</strain>
    </source>
</reference>
<evidence type="ECO:0008006" key="4">
    <source>
        <dbReference type="Google" id="ProtNLM"/>
    </source>
</evidence>
<organism evidence="2 3">
    <name type="scientific">Saccharopolyspora rosea</name>
    <dbReference type="NCBI Taxonomy" id="524884"/>
    <lineage>
        <taxon>Bacteria</taxon>
        <taxon>Bacillati</taxon>
        <taxon>Actinomycetota</taxon>
        <taxon>Actinomycetes</taxon>
        <taxon>Pseudonocardiales</taxon>
        <taxon>Pseudonocardiaceae</taxon>
        <taxon>Saccharopolyspora</taxon>
    </lineage>
</organism>
<evidence type="ECO:0000313" key="3">
    <source>
        <dbReference type="Proteomes" id="UP001597018"/>
    </source>
</evidence>
<feature type="compositionally biased region" description="Basic and acidic residues" evidence="1">
    <location>
        <begin position="82"/>
        <end position="118"/>
    </location>
</feature>
<protein>
    <recommendedName>
        <fullName evidence="4">Proteins of 100 residues with WXG</fullName>
    </recommendedName>
</protein>
<keyword evidence="3" id="KW-1185">Reference proteome</keyword>
<sequence length="865" mass="87200">MGDEKKTPSWEEVKKVLDNPDVSDDLKQKLAVSYASSDSMGWFRTNPEARPYLDKYDDGYGATVKDAFSGKEPEDRLNDAYKAAKDEADKAATKDRQHGEDVKKGRDALADSRRKGESGSHGGAGAATADELLNSGKPGLAYFRNWVPLYKKIDHAYNDRSKVPDLKALEERYGEQTGLNFDKFAKSVEDLRNAEKGLRGAHQTMSDKLAGLWKTWTGPAAQSAQQFFAGKFTPTAQDRVISTTGDAAGKTEETIKAVAEMVRHKAETALKLDEHSKTLAGKAAQDWDTTIKVANRTDDDKTMREACTIWGVQIDEDCGDLTEDAKKKIFDTCFDQVKQYFAAPVENQCVDFVKLCDDTKKNIDDAFSKLNDELNKAEENPFAHPGGKQDGGDKGKQGGGGQHGGGGASGGGVGSGGGAGGGAGAGGGGMPGGGGAGGGGGIPGAGASGVPEVPETPQVPGMHPGGPGAAQPAPSDKVTLGAGEDAVSVHQPGPDGKTQVEVVGPDGKPKSYQVDFGGHGPGQPGNLPPAAPAGMPPQVDAEGQGGVPAPGGGPGGIPVQAGEDGKAVIHEGDRTISLQRTPDGQIQVDVDNGHGQQPLHQTLDFAGADRNVHAPIGEGEPPGGQRPGTTPTAPGSSLQTGFRMDPAAAAPGHGPGMGAGGQPSEAPQPAAAAAGGPAPTVPQAAGFGSFGGAADGVQNSFGSASGQLLGFGDHGPGQPDHPGGPGVPDQGGGHPAASGGAGHAAQAGAHAGQPAGHPGAAGAPLPPGGSSGIGSMSEAASGSPQGASGLQSMGGAQQNPGASQGGMMGGGMMGGMGGMGGHGQQGGEQERTNSSPWRTQGQLFDDGIDASKVRFRSVLGEDTKK</sequence>
<proteinExistence type="predicted"/>
<accession>A0ABW3FMV5</accession>
<feature type="region of interest" description="Disordered" evidence="1">
    <location>
        <begin position="82"/>
        <end position="130"/>
    </location>
</feature>